<comment type="caution">
    <text evidence="2">The sequence shown here is derived from an EMBL/GenBank/DDBJ whole genome shotgun (WGS) entry which is preliminary data.</text>
</comment>
<dbReference type="SUPFAM" id="SSF46785">
    <property type="entry name" value="Winged helix' DNA-binding domain"/>
    <property type="match status" value="1"/>
</dbReference>
<evidence type="ECO:0000313" key="3">
    <source>
        <dbReference type="Proteomes" id="UP000228626"/>
    </source>
</evidence>
<dbReference type="PANTHER" id="PTHR34293:SF1">
    <property type="entry name" value="HTH-TYPE TRANSCRIPTIONAL REGULATOR TRMBL2"/>
    <property type="match status" value="1"/>
</dbReference>
<dbReference type="InterPro" id="IPR036388">
    <property type="entry name" value="WH-like_DNA-bd_sf"/>
</dbReference>
<dbReference type="Proteomes" id="UP000228626">
    <property type="component" value="Unassembled WGS sequence"/>
</dbReference>
<name>A0A2H0V1R0_9BACT</name>
<evidence type="ECO:0000259" key="1">
    <source>
        <dbReference type="Pfam" id="PF01978"/>
    </source>
</evidence>
<accession>A0A2H0V1R0</accession>
<reference evidence="3" key="1">
    <citation type="submission" date="2017-09" db="EMBL/GenBank/DDBJ databases">
        <title>Depth-based differentiation of microbial function through sediment-hosted aquifers and enrichment of novel symbionts in the deep terrestrial subsurface.</title>
        <authorList>
            <person name="Probst A.J."/>
            <person name="Ladd B."/>
            <person name="Jarett J.K."/>
            <person name="Geller-Mcgrath D.E."/>
            <person name="Sieber C.M.K."/>
            <person name="Emerson J.B."/>
            <person name="Anantharaman K."/>
            <person name="Thomas B.C."/>
            <person name="Malmstrom R."/>
            <person name="Stieglmeier M."/>
            <person name="Klingl A."/>
            <person name="Woyke T."/>
            <person name="Ryan C.M."/>
            <person name="Banfield J.F."/>
        </authorList>
    </citation>
    <scope>NUCLEOTIDE SEQUENCE [LARGE SCALE GENOMIC DNA]</scope>
</reference>
<dbReference type="Pfam" id="PF01978">
    <property type="entry name" value="TrmB"/>
    <property type="match status" value="1"/>
</dbReference>
<evidence type="ECO:0000313" key="2">
    <source>
        <dbReference type="EMBL" id="PIR93017.1"/>
    </source>
</evidence>
<protein>
    <submittedName>
        <fullName evidence="2">Transcriptional regulator</fullName>
    </submittedName>
</protein>
<proteinExistence type="predicted"/>
<dbReference type="PANTHER" id="PTHR34293">
    <property type="entry name" value="HTH-TYPE TRANSCRIPTIONAL REGULATOR TRMBL2"/>
    <property type="match status" value="1"/>
</dbReference>
<dbReference type="AlphaFoldDB" id="A0A2H0V1R0"/>
<feature type="domain" description="Transcription regulator TrmB N-terminal" evidence="1">
    <location>
        <begin position="7"/>
        <end position="69"/>
    </location>
</feature>
<dbReference type="InterPro" id="IPR036390">
    <property type="entry name" value="WH_DNA-bd_sf"/>
</dbReference>
<dbReference type="Gene3D" id="1.10.10.10">
    <property type="entry name" value="Winged helix-like DNA-binding domain superfamily/Winged helix DNA-binding domain"/>
    <property type="match status" value="1"/>
</dbReference>
<sequence>MPIETILKKLGLSDKEIKIYLTCLQLGPAPVRKLAEQSKINRGTAYDILKSLQEKGIISFYHKDKHQYFIAEDPAVLQDVLENQKQQLEKMRDEISSAIPELRSLYDNAASKPVVKYYEGNQGVKTILRDVIESCERGSKRYYVYSSSALKSYLYSAYRNFTEDRIKANISVQSISIGPGGQTAGLDERKWLSKEKGSPTYILLYENKIAMISISRDGKPIGVIFDDKNTYETQKIIFEFIWKKL</sequence>
<gene>
    <name evidence="2" type="ORF">COT99_03045</name>
</gene>
<dbReference type="EMBL" id="PFAR01000037">
    <property type="protein sequence ID" value="PIR93017.1"/>
    <property type="molecule type" value="Genomic_DNA"/>
</dbReference>
<organism evidence="2 3">
    <name type="scientific">Candidatus Falkowbacteria bacterium CG10_big_fil_rev_8_21_14_0_10_43_10</name>
    <dbReference type="NCBI Taxonomy" id="1974567"/>
    <lineage>
        <taxon>Bacteria</taxon>
        <taxon>Candidatus Falkowiibacteriota</taxon>
    </lineage>
</organism>
<dbReference type="InterPro" id="IPR002831">
    <property type="entry name" value="Tscrpt_reg_TrmB_N"/>
</dbReference>
<dbReference type="InterPro" id="IPR051797">
    <property type="entry name" value="TrmB-like"/>
</dbReference>